<feature type="chain" id="PRO_5047483552" description="AB hydrolase-1 domain-containing protein" evidence="1">
    <location>
        <begin position="20"/>
        <end position="274"/>
    </location>
</feature>
<evidence type="ECO:0000259" key="2">
    <source>
        <dbReference type="Pfam" id="PF12697"/>
    </source>
</evidence>
<name>A0ABR4DW99_9PEZI</name>
<dbReference type="PANTHER" id="PTHR37017">
    <property type="entry name" value="AB HYDROLASE-1 DOMAIN-CONTAINING PROTEIN-RELATED"/>
    <property type="match status" value="1"/>
</dbReference>
<evidence type="ECO:0000256" key="1">
    <source>
        <dbReference type="SAM" id="SignalP"/>
    </source>
</evidence>
<keyword evidence="4" id="KW-1185">Reference proteome</keyword>
<comment type="caution">
    <text evidence="3">The sequence shown here is derived from an EMBL/GenBank/DDBJ whole genome shotgun (WGS) entry which is preliminary data.</text>
</comment>
<gene>
    <name evidence="3" type="ORF">FJTKL_03088</name>
</gene>
<proteinExistence type="predicted"/>
<feature type="signal peptide" evidence="1">
    <location>
        <begin position="1"/>
        <end position="19"/>
    </location>
</feature>
<dbReference type="PANTHER" id="PTHR37017:SF13">
    <property type="entry name" value="AB HYDROLASE-1 DOMAIN-CONTAINING PROTEIN"/>
    <property type="match status" value="1"/>
</dbReference>
<dbReference type="SUPFAM" id="SSF53474">
    <property type="entry name" value="alpha/beta-Hydrolases"/>
    <property type="match status" value="1"/>
</dbReference>
<dbReference type="InterPro" id="IPR052897">
    <property type="entry name" value="Sec-Metab_Biosynth_Hydrolase"/>
</dbReference>
<feature type="domain" description="AB hydrolase-1" evidence="2">
    <location>
        <begin position="23"/>
        <end position="253"/>
    </location>
</feature>
<sequence length="274" mass="29199">MHFSRLIANLAAFTGLAIAKPDIVIVPGAWQIEPSWTLFREYLEKAGYNVSQVTLPSVGVSLSGLDTDVNATQAVIDPLLEEGKEVVVLCHSMGGLVAANSLESRDIASRSVGGLEGGVIQLIYLAAFITPAGYSLYNLMGNGYFDWMLVEDGKVSGNASEIVEVGFNDLDEATASEYASYMTWTSEKAFTDSAKYSPWTSGNVTEAYIHTLLDNALPYPIQSSMAALLPEGSAVYSINSSHVPFISHPDELLTAVEAAVEVGVEAATKYTVGA</sequence>
<dbReference type="Pfam" id="PF12697">
    <property type="entry name" value="Abhydrolase_6"/>
    <property type="match status" value="1"/>
</dbReference>
<dbReference type="EMBL" id="JBAWTH010000153">
    <property type="protein sequence ID" value="KAL2274593.1"/>
    <property type="molecule type" value="Genomic_DNA"/>
</dbReference>
<evidence type="ECO:0000313" key="4">
    <source>
        <dbReference type="Proteomes" id="UP001600888"/>
    </source>
</evidence>
<dbReference type="InterPro" id="IPR029058">
    <property type="entry name" value="AB_hydrolase_fold"/>
</dbReference>
<keyword evidence="1" id="KW-0732">Signal</keyword>
<dbReference type="InterPro" id="IPR000073">
    <property type="entry name" value="AB_hydrolase_1"/>
</dbReference>
<dbReference type="Gene3D" id="3.40.50.1820">
    <property type="entry name" value="alpha/beta hydrolase"/>
    <property type="match status" value="1"/>
</dbReference>
<evidence type="ECO:0000313" key="3">
    <source>
        <dbReference type="EMBL" id="KAL2274593.1"/>
    </source>
</evidence>
<accession>A0ABR4DW99</accession>
<reference evidence="3 4" key="1">
    <citation type="submission" date="2024-03" db="EMBL/GenBank/DDBJ databases">
        <title>A high-quality draft genome sequence of Diaporthe vaccinii, a causative agent of upright dieback and viscid rot disease in cranberry plants.</title>
        <authorList>
            <person name="Sarrasin M."/>
            <person name="Lang B.F."/>
            <person name="Burger G."/>
        </authorList>
    </citation>
    <scope>NUCLEOTIDE SEQUENCE [LARGE SCALE GENOMIC DNA]</scope>
    <source>
        <strain evidence="3 4">IS7</strain>
    </source>
</reference>
<dbReference type="Proteomes" id="UP001600888">
    <property type="component" value="Unassembled WGS sequence"/>
</dbReference>
<organism evidence="3 4">
    <name type="scientific">Diaporthe vaccinii</name>
    <dbReference type="NCBI Taxonomy" id="105482"/>
    <lineage>
        <taxon>Eukaryota</taxon>
        <taxon>Fungi</taxon>
        <taxon>Dikarya</taxon>
        <taxon>Ascomycota</taxon>
        <taxon>Pezizomycotina</taxon>
        <taxon>Sordariomycetes</taxon>
        <taxon>Sordariomycetidae</taxon>
        <taxon>Diaporthales</taxon>
        <taxon>Diaporthaceae</taxon>
        <taxon>Diaporthe</taxon>
        <taxon>Diaporthe eres species complex</taxon>
    </lineage>
</organism>
<protein>
    <recommendedName>
        <fullName evidence="2">AB hydrolase-1 domain-containing protein</fullName>
    </recommendedName>
</protein>